<dbReference type="InterPro" id="IPR000673">
    <property type="entry name" value="Sig_transdc_resp-reg_Me-estase"/>
</dbReference>
<dbReference type="Pfam" id="PF13596">
    <property type="entry name" value="PAS_10"/>
    <property type="match status" value="1"/>
</dbReference>
<dbReference type="Pfam" id="PF13188">
    <property type="entry name" value="PAS_8"/>
    <property type="match status" value="1"/>
</dbReference>
<dbReference type="SMART" id="SM00091">
    <property type="entry name" value="PAS"/>
    <property type="match status" value="2"/>
</dbReference>
<dbReference type="EC" id="2.1.1.80" evidence="8"/>
<dbReference type="SUPFAM" id="SSF47757">
    <property type="entry name" value="Chemotaxis receptor methyltransferase CheR, N-terminal domain"/>
    <property type="match status" value="1"/>
</dbReference>
<dbReference type="PROSITE" id="PS50123">
    <property type="entry name" value="CHER"/>
    <property type="match status" value="1"/>
</dbReference>
<dbReference type="Pfam" id="PF03705">
    <property type="entry name" value="CheR_N"/>
    <property type="match status" value="1"/>
</dbReference>
<dbReference type="InterPro" id="IPR022641">
    <property type="entry name" value="CheR_N"/>
</dbReference>
<dbReference type="Proteomes" id="UP000324233">
    <property type="component" value="Chromosome"/>
</dbReference>
<dbReference type="GO" id="GO:0032259">
    <property type="term" value="P:methylation"/>
    <property type="evidence" value="ECO:0007669"/>
    <property type="project" value="UniProtKB-KW"/>
</dbReference>
<accession>A0A5B9WEP6</accession>
<dbReference type="AlphaFoldDB" id="A0A5B9WEP6"/>
<dbReference type="InterPro" id="IPR000700">
    <property type="entry name" value="PAS-assoc_C"/>
</dbReference>
<evidence type="ECO:0000256" key="2">
    <source>
        <dbReference type="SAM" id="Coils"/>
    </source>
</evidence>
<feature type="coiled-coil region" evidence="2">
    <location>
        <begin position="691"/>
        <end position="764"/>
    </location>
</feature>
<evidence type="ECO:0000256" key="1">
    <source>
        <dbReference type="PROSITE-ProRule" id="PRU00050"/>
    </source>
</evidence>
<dbReference type="InterPro" id="IPR035965">
    <property type="entry name" value="PAS-like_dom_sf"/>
</dbReference>
<dbReference type="GO" id="GO:0005737">
    <property type="term" value="C:cytoplasm"/>
    <property type="evidence" value="ECO:0007669"/>
    <property type="project" value="InterPro"/>
</dbReference>
<keyword evidence="2" id="KW-0175">Coiled coil</keyword>
<keyword evidence="8" id="KW-0808">Transferase</keyword>
<evidence type="ECO:0000259" key="7">
    <source>
        <dbReference type="PROSITE" id="PS50123"/>
    </source>
</evidence>
<sequence length="1226" mass="135219">MPGNEGHQPDAEGRPGPAGQPEEQDRLAQPVDAEQPPRLSFPVVGIGASAGGLEAVNEFLDAMKPDSGIAFVLVQHLPPDRASMMAEVLGRHTTMPVLQVEDGMEVAPNHVYVIRPGRVLTIREGRLRLGVALGSPRAANRPIDDFFRSLAEEQRERAVCVVMSGMGSNGAAGAQAIKAVGGLCIAQDPESAQFPSMPRHLIDAGYADYILRPADLPDVLLSYAGHPYARGGREADATEAVRREEEYLRETLAVLRTRTRQDFSGYKKPTLLRRVQRRMGLTRMLSISDYARLLRQSPTEVNALADDLLIHVTGFFRDPEAWEALRRLVIAPMVNAREHGGSIRAWVTACSSGEEAYSLAMLLMEEGEKAGKALDIKVFATDLAERSLAHARAGVYAGGIESEISPERLQRFFSREDEVYRIRPDLRDRVVFAPQNILQDPPFSRLDIATCRNMLIYLEPDVQQRVLTLLHFGLREGGALFLGNTEAIAGAEGLFEPIDKKARIFRRVGPTRHGLVDFPLPHSLPGRDDPGGTGLAAGVRARRREGERASIAELTRRTLLESHTPAAVTVDRDYHILYYHGDTRPFLQQPPGEPTRDMMLLARDGVRGAARVALHRAAAANARVVVADGWAEPEPGRRVRVAVTASPLRDEPPEEPRGPAEYFVVSFEERGDLAAAEAGDGASASDAPEELQRLRTELQSTIEELQTSNEELKASNEEVMSINEELQSANEELETSKEEMQSLNEELTTVNAQLRAKMEEHQAASSDLSSLLASTDIAVLFLDTGFRIRRYTPAVRDLLDLIPADVGRPLSALARRFEDPRLDDDAHAVLERLVPIEREVAGPGGRHFLRRVLPYRTTDNRIDGVVITFVDISARKRAEDALRASEEQFRRAIEDAPIPVIMQAEDGPVLQVSRTWIELTGYTLADLPTADAWLTRAYGPGADAVRDHMHELFRGDRKTLDVEFAIRTRAGGERHWSFSASAPGTLQDGRRFLVGMAVDVTDRRRAEGQQAFLLKLSDTLRPLADPLEIRATAARVLGEHLGVSRAFYADVIDETWADVRDDYADGVPSMAGRIRVEDLGAALVPTFRRGEPAIFGDADADERFTDAERRALTAIGARAGLCVGLVKGARWVAAFGVHQAAPRAWDEGDVSLVREAAERTWAAVERANAEATLRENMDELTRFNRAMVARESRMIDLKKEVNELRRRLGDAPRYPLDFEAGGGDHA</sequence>
<dbReference type="SUPFAM" id="SSF55785">
    <property type="entry name" value="PYP-like sensor domain (PAS domain)"/>
    <property type="match status" value="2"/>
</dbReference>
<dbReference type="Gene3D" id="3.30.450.40">
    <property type="match status" value="1"/>
</dbReference>
<dbReference type="InterPro" id="IPR050903">
    <property type="entry name" value="Bact_Chemotaxis_MeTrfase"/>
</dbReference>
<feature type="domain" description="PAC" evidence="5">
    <location>
        <begin position="960"/>
        <end position="1012"/>
    </location>
</feature>
<evidence type="ECO:0000256" key="3">
    <source>
        <dbReference type="SAM" id="MobiDB-lite"/>
    </source>
</evidence>
<dbReference type="InterPro" id="IPR029016">
    <property type="entry name" value="GAF-like_dom_sf"/>
</dbReference>
<organism evidence="8 9">
    <name type="scientific">Aquisphaera giovannonii</name>
    <dbReference type="NCBI Taxonomy" id="406548"/>
    <lineage>
        <taxon>Bacteria</taxon>
        <taxon>Pseudomonadati</taxon>
        <taxon>Planctomycetota</taxon>
        <taxon>Planctomycetia</taxon>
        <taxon>Isosphaerales</taxon>
        <taxon>Isosphaeraceae</taxon>
        <taxon>Aquisphaera</taxon>
    </lineage>
</organism>
<dbReference type="PANTHER" id="PTHR24422:SF27">
    <property type="entry name" value="PROTEIN-GLUTAMATE O-METHYLTRANSFERASE"/>
    <property type="match status" value="1"/>
</dbReference>
<dbReference type="GO" id="GO:0006935">
    <property type="term" value="P:chemotaxis"/>
    <property type="evidence" value="ECO:0007669"/>
    <property type="project" value="InterPro"/>
</dbReference>
<evidence type="ECO:0000313" key="8">
    <source>
        <dbReference type="EMBL" id="QEH38719.1"/>
    </source>
</evidence>
<dbReference type="SUPFAM" id="SSF55781">
    <property type="entry name" value="GAF domain-like"/>
    <property type="match status" value="1"/>
</dbReference>
<feature type="domain" description="PAS" evidence="4">
    <location>
        <begin position="885"/>
        <end position="927"/>
    </location>
</feature>
<feature type="domain" description="PAC" evidence="5">
    <location>
        <begin position="834"/>
        <end position="884"/>
    </location>
</feature>
<feature type="domain" description="CheB-type methylesterase" evidence="6">
    <location>
        <begin position="37"/>
        <end position="227"/>
    </location>
</feature>
<dbReference type="Gene3D" id="3.40.50.150">
    <property type="entry name" value="Vaccinia Virus protein VP39"/>
    <property type="match status" value="1"/>
</dbReference>
<dbReference type="Gene3D" id="3.30.450.20">
    <property type="entry name" value="PAS domain"/>
    <property type="match status" value="2"/>
</dbReference>
<dbReference type="Pfam" id="PF01339">
    <property type="entry name" value="CheB_methylest"/>
    <property type="match status" value="1"/>
</dbReference>
<evidence type="ECO:0000259" key="6">
    <source>
        <dbReference type="PROSITE" id="PS50122"/>
    </source>
</evidence>
<comment type="caution">
    <text evidence="1">Lacks conserved residue(s) required for the propagation of feature annotation.</text>
</comment>
<dbReference type="RefSeq" id="WP_168222242.1">
    <property type="nucleotide sequence ID" value="NZ_CP042997.1"/>
</dbReference>
<evidence type="ECO:0000259" key="4">
    <source>
        <dbReference type="PROSITE" id="PS50112"/>
    </source>
</evidence>
<dbReference type="InterPro" id="IPR000014">
    <property type="entry name" value="PAS"/>
</dbReference>
<dbReference type="InterPro" id="IPR029063">
    <property type="entry name" value="SAM-dependent_MTases_sf"/>
</dbReference>
<keyword evidence="9" id="KW-1185">Reference proteome</keyword>
<dbReference type="KEGG" id="agv:OJF2_73250"/>
<dbReference type="PROSITE" id="PS50112">
    <property type="entry name" value="PAS"/>
    <property type="match status" value="1"/>
</dbReference>
<dbReference type="InterPro" id="IPR003018">
    <property type="entry name" value="GAF"/>
</dbReference>
<dbReference type="Gene3D" id="3.40.50.180">
    <property type="entry name" value="Methylesterase CheB, C-terminal domain"/>
    <property type="match status" value="1"/>
</dbReference>
<dbReference type="Pfam" id="PF01590">
    <property type="entry name" value="GAF"/>
    <property type="match status" value="1"/>
</dbReference>
<dbReference type="PRINTS" id="PR00996">
    <property type="entry name" value="CHERMTFRASE"/>
</dbReference>
<feature type="domain" description="CheR-type methyltransferase" evidence="7">
    <location>
        <begin position="236"/>
        <end position="511"/>
    </location>
</feature>
<dbReference type="Pfam" id="PF01739">
    <property type="entry name" value="CheR"/>
    <property type="match status" value="1"/>
</dbReference>
<feature type="region of interest" description="Disordered" evidence="3">
    <location>
        <begin position="1"/>
        <end position="40"/>
    </location>
</feature>
<dbReference type="NCBIfam" id="TIGR00229">
    <property type="entry name" value="sensory_box"/>
    <property type="match status" value="1"/>
</dbReference>
<dbReference type="PANTHER" id="PTHR24422">
    <property type="entry name" value="CHEMOTAXIS PROTEIN METHYLTRANSFERASE"/>
    <property type="match status" value="1"/>
</dbReference>
<dbReference type="InterPro" id="IPR000780">
    <property type="entry name" value="CheR_MeTrfase"/>
</dbReference>
<gene>
    <name evidence="8" type="primary">cheR2_4</name>
    <name evidence="8" type="ORF">OJF2_73250</name>
</gene>
<dbReference type="SMART" id="SM00065">
    <property type="entry name" value="GAF"/>
    <property type="match status" value="1"/>
</dbReference>
<dbReference type="InterPro" id="IPR035909">
    <property type="entry name" value="CheB_C"/>
</dbReference>
<dbReference type="PROSITE" id="PS50113">
    <property type="entry name" value="PAC"/>
    <property type="match status" value="2"/>
</dbReference>
<dbReference type="InterPro" id="IPR022642">
    <property type="entry name" value="CheR_C"/>
</dbReference>
<dbReference type="CDD" id="cd16434">
    <property type="entry name" value="CheB-CheR_fusion"/>
    <property type="match status" value="1"/>
</dbReference>
<dbReference type="EMBL" id="CP042997">
    <property type="protein sequence ID" value="QEH38719.1"/>
    <property type="molecule type" value="Genomic_DNA"/>
</dbReference>
<keyword evidence="8" id="KW-0489">Methyltransferase</keyword>
<reference evidence="8 9" key="1">
    <citation type="submission" date="2019-08" db="EMBL/GenBank/DDBJ databases">
        <title>Deep-cultivation of Planctomycetes and their phenomic and genomic characterization uncovers novel biology.</title>
        <authorList>
            <person name="Wiegand S."/>
            <person name="Jogler M."/>
            <person name="Boedeker C."/>
            <person name="Pinto D."/>
            <person name="Vollmers J."/>
            <person name="Rivas-Marin E."/>
            <person name="Kohn T."/>
            <person name="Peeters S.H."/>
            <person name="Heuer A."/>
            <person name="Rast P."/>
            <person name="Oberbeckmann S."/>
            <person name="Bunk B."/>
            <person name="Jeske O."/>
            <person name="Meyerdierks A."/>
            <person name="Storesund J.E."/>
            <person name="Kallscheuer N."/>
            <person name="Luecker S."/>
            <person name="Lage O.M."/>
            <person name="Pohl T."/>
            <person name="Merkel B.J."/>
            <person name="Hornburger P."/>
            <person name="Mueller R.-W."/>
            <person name="Bruemmer F."/>
            <person name="Labrenz M."/>
            <person name="Spormann A.M."/>
            <person name="Op den Camp H."/>
            <person name="Overmann J."/>
            <person name="Amann R."/>
            <person name="Jetten M.S.M."/>
            <person name="Mascher T."/>
            <person name="Medema M.H."/>
            <person name="Devos D.P."/>
            <person name="Kaster A.-K."/>
            <person name="Ovreas L."/>
            <person name="Rohde M."/>
            <person name="Galperin M.Y."/>
            <person name="Jogler C."/>
        </authorList>
    </citation>
    <scope>NUCLEOTIDE SEQUENCE [LARGE SCALE GENOMIC DNA]</scope>
    <source>
        <strain evidence="8 9">OJF2</strain>
    </source>
</reference>
<dbReference type="GO" id="GO:0008983">
    <property type="term" value="F:protein-glutamate O-methyltransferase activity"/>
    <property type="evidence" value="ECO:0007669"/>
    <property type="project" value="UniProtKB-EC"/>
</dbReference>
<evidence type="ECO:0000313" key="9">
    <source>
        <dbReference type="Proteomes" id="UP000324233"/>
    </source>
</evidence>
<name>A0A5B9WEP6_9BACT</name>
<dbReference type="SUPFAM" id="SSF53335">
    <property type="entry name" value="S-adenosyl-L-methionine-dependent methyltransferases"/>
    <property type="match status" value="1"/>
</dbReference>
<evidence type="ECO:0000259" key="5">
    <source>
        <dbReference type="PROSITE" id="PS50113"/>
    </source>
</evidence>
<dbReference type="GO" id="GO:0000156">
    <property type="term" value="F:phosphorelay response regulator activity"/>
    <property type="evidence" value="ECO:0007669"/>
    <property type="project" value="InterPro"/>
</dbReference>
<dbReference type="CDD" id="cd00130">
    <property type="entry name" value="PAS"/>
    <property type="match status" value="1"/>
</dbReference>
<dbReference type="SUPFAM" id="SSF52738">
    <property type="entry name" value="Methylesterase CheB, C-terminal domain"/>
    <property type="match status" value="1"/>
</dbReference>
<dbReference type="PROSITE" id="PS50122">
    <property type="entry name" value="CHEB"/>
    <property type="match status" value="1"/>
</dbReference>
<dbReference type="SMART" id="SM00138">
    <property type="entry name" value="MeTrc"/>
    <property type="match status" value="1"/>
</dbReference>
<proteinExistence type="predicted"/>
<dbReference type="GO" id="GO:0008984">
    <property type="term" value="F:protein-glutamate methylesterase activity"/>
    <property type="evidence" value="ECO:0007669"/>
    <property type="project" value="InterPro"/>
</dbReference>
<protein>
    <submittedName>
        <fullName evidence="8">Chemotaxis protein methyltransferase Cher2</fullName>
        <ecNumber evidence="8">2.1.1.80</ecNumber>
    </submittedName>
</protein>